<accession>A0A1R3GZR2</accession>
<dbReference type="OrthoDB" id="10451016at2759"/>
<evidence type="ECO:0000313" key="2">
    <source>
        <dbReference type="EMBL" id="OMO63618.1"/>
    </source>
</evidence>
<organism evidence="2 3">
    <name type="scientific">Corchorus olitorius</name>
    <dbReference type="NCBI Taxonomy" id="93759"/>
    <lineage>
        <taxon>Eukaryota</taxon>
        <taxon>Viridiplantae</taxon>
        <taxon>Streptophyta</taxon>
        <taxon>Embryophyta</taxon>
        <taxon>Tracheophyta</taxon>
        <taxon>Spermatophyta</taxon>
        <taxon>Magnoliopsida</taxon>
        <taxon>eudicotyledons</taxon>
        <taxon>Gunneridae</taxon>
        <taxon>Pentapetalae</taxon>
        <taxon>rosids</taxon>
        <taxon>malvids</taxon>
        <taxon>Malvales</taxon>
        <taxon>Malvaceae</taxon>
        <taxon>Grewioideae</taxon>
        <taxon>Apeibeae</taxon>
        <taxon>Corchorus</taxon>
    </lineage>
</organism>
<sequence>MAAGKRKIIERRKKDRPMKKKKIDLKEEMEIIKLYSGLLTAFRAVQAKLIEENSFSASPNRDRLIRNVNLMVKQLNMIGEDYIDEMQLKLTAHEVNNGN</sequence>
<dbReference type="AlphaFoldDB" id="A0A1R3GZR2"/>
<reference evidence="3" key="1">
    <citation type="submission" date="2013-09" db="EMBL/GenBank/DDBJ databases">
        <title>Corchorus olitorius genome sequencing.</title>
        <authorList>
            <person name="Alam M."/>
            <person name="Haque M.S."/>
            <person name="Islam M.S."/>
            <person name="Emdad E.M."/>
            <person name="Islam M.M."/>
            <person name="Ahmed B."/>
            <person name="Halim A."/>
            <person name="Hossen Q.M.M."/>
            <person name="Hossain M.Z."/>
            <person name="Ahmed R."/>
            <person name="Khan M.M."/>
            <person name="Islam R."/>
            <person name="Rashid M.M."/>
            <person name="Khan S.A."/>
            <person name="Rahman M.S."/>
            <person name="Alam M."/>
            <person name="Yahiya A.S."/>
            <person name="Khan M.S."/>
            <person name="Azam M.S."/>
            <person name="Haque T."/>
            <person name="Lashkar M.Z.H."/>
            <person name="Akhand A.I."/>
            <person name="Morshed G."/>
            <person name="Roy S."/>
            <person name="Uddin K.S."/>
            <person name="Rabeya T."/>
            <person name="Hossain A.S."/>
            <person name="Chowdhury A."/>
            <person name="Snigdha A.R."/>
            <person name="Mortoza M.S."/>
            <person name="Matin S.A."/>
            <person name="Hoque S.M.E."/>
            <person name="Islam M.K."/>
            <person name="Roy D.K."/>
            <person name="Haider R."/>
            <person name="Moosa M.M."/>
            <person name="Elias S.M."/>
            <person name="Hasan A.M."/>
            <person name="Jahan S."/>
            <person name="Shafiuddin M."/>
            <person name="Mahmood N."/>
            <person name="Shommy N.S."/>
        </authorList>
    </citation>
    <scope>NUCLEOTIDE SEQUENCE [LARGE SCALE GENOMIC DNA]</scope>
    <source>
        <strain evidence="3">cv. O-4</strain>
    </source>
</reference>
<gene>
    <name evidence="2" type="ORF">COLO4_32282</name>
</gene>
<evidence type="ECO:0000256" key="1">
    <source>
        <dbReference type="SAM" id="MobiDB-lite"/>
    </source>
</evidence>
<keyword evidence="3" id="KW-1185">Reference proteome</keyword>
<protein>
    <submittedName>
        <fullName evidence="2">Fatty acyl-CoA reductase</fullName>
    </submittedName>
</protein>
<dbReference type="Proteomes" id="UP000187203">
    <property type="component" value="Unassembled WGS sequence"/>
</dbReference>
<comment type="caution">
    <text evidence="2">The sequence shown here is derived from an EMBL/GenBank/DDBJ whole genome shotgun (WGS) entry which is preliminary data.</text>
</comment>
<evidence type="ECO:0000313" key="3">
    <source>
        <dbReference type="Proteomes" id="UP000187203"/>
    </source>
</evidence>
<feature type="region of interest" description="Disordered" evidence="1">
    <location>
        <begin position="1"/>
        <end position="20"/>
    </location>
</feature>
<proteinExistence type="predicted"/>
<name>A0A1R3GZR2_9ROSI</name>
<dbReference type="EMBL" id="AWUE01021092">
    <property type="protein sequence ID" value="OMO63618.1"/>
    <property type="molecule type" value="Genomic_DNA"/>
</dbReference>